<organism evidence="1 2">
    <name type="scientific">Ridgeia piscesae</name>
    <name type="common">Tubeworm</name>
    <dbReference type="NCBI Taxonomy" id="27915"/>
    <lineage>
        <taxon>Eukaryota</taxon>
        <taxon>Metazoa</taxon>
        <taxon>Spiralia</taxon>
        <taxon>Lophotrochozoa</taxon>
        <taxon>Annelida</taxon>
        <taxon>Polychaeta</taxon>
        <taxon>Sedentaria</taxon>
        <taxon>Canalipalpata</taxon>
        <taxon>Sabellida</taxon>
        <taxon>Siboglinidae</taxon>
        <taxon>Ridgeia</taxon>
    </lineage>
</organism>
<comment type="caution">
    <text evidence="1">The sequence shown here is derived from an EMBL/GenBank/DDBJ whole genome shotgun (WGS) entry which is preliminary data.</text>
</comment>
<keyword evidence="2" id="KW-1185">Reference proteome</keyword>
<reference evidence="1" key="1">
    <citation type="journal article" date="2023" name="Mol. Biol. Evol.">
        <title>Third-Generation Sequencing Reveals the Adaptive Role of the Epigenome in Three Deep-Sea Polychaetes.</title>
        <authorList>
            <person name="Perez M."/>
            <person name="Aroh O."/>
            <person name="Sun Y."/>
            <person name="Lan Y."/>
            <person name="Juniper S.K."/>
            <person name="Young C.R."/>
            <person name="Angers B."/>
            <person name="Qian P.Y."/>
        </authorList>
    </citation>
    <scope>NUCLEOTIDE SEQUENCE</scope>
    <source>
        <strain evidence="1">R07B-5</strain>
    </source>
</reference>
<dbReference type="EMBL" id="JAODUO010000141">
    <property type="protein sequence ID" value="KAK2188167.1"/>
    <property type="molecule type" value="Genomic_DNA"/>
</dbReference>
<dbReference type="AlphaFoldDB" id="A0AAD9P4U3"/>
<name>A0AAD9P4U3_RIDPI</name>
<protein>
    <submittedName>
        <fullName evidence="1">Uncharacterized protein</fullName>
    </submittedName>
</protein>
<dbReference type="Proteomes" id="UP001209878">
    <property type="component" value="Unassembled WGS sequence"/>
</dbReference>
<evidence type="ECO:0000313" key="2">
    <source>
        <dbReference type="Proteomes" id="UP001209878"/>
    </source>
</evidence>
<evidence type="ECO:0000313" key="1">
    <source>
        <dbReference type="EMBL" id="KAK2188167.1"/>
    </source>
</evidence>
<proteinExistence type="predicted"/>
<sequence>MVYSFEINSEPMLLVWRCELRQSDNTVLLSRSEITFNSAAETHK</sequence>
<accession>A0AAD9P4U3</accession>
<gene>
    <name evidence="1" type="ORF">NP493_142g01000</name>
</gene>